<dbReference type="Gene3D" id="2.40.280.10">
    <property type="match status" value="1"/>
</dbReference>
<evidence type="ECO:0000256" key="2">
    <source>
        <dbReference type="ARBA" id="ARBA00022884"/>
    </source>
</evidence>
<dbReference type="GO" id="GO:0005829">
    <property type="term" value="C:cytosol"/>
    <property type="evidence" value="ECO:0007669"/>
    <property type="project" value="TreeGrafter"/>
</dbReference>
<dbReference type="EMBL" id="LR214951">
    <property type="protein sequence ID" value="VEU59152.1"/>
    <property type="molecule type" value="Genomic_DNA"/>
</dbReference>
<dbReference type="OrthoDB" id="9805462at2"/>
<comment type="similarity">
    <text evidence="3">Belongs to the SmpB family.</text>
</comment>
<evidence type="ECO:0000256" key="3">
    <source>
        <dbReference type="HAMAP-Rule" id="MF_00023"/>
    </source>
</evidence>
<dbReference type="InterPro" id="IPR000037">
    <property type="entry name" value="SsrA-bd_prot"/>
</dbReference>
<dbReference type="GO" id="GO:0070929">
    <property type="term" value="P:trans-translation"/>
    <property type="evidence" value="ECO:0007669"/>
    <property type="project" value="UniProtKB-UniRule"/>
</dbReference>
<comment type="subcellular location">
    <subcellularLocation>
        <location evidence="3">Cytoplasm</location>
    </subcellularLocation>
    <text evidence="3">The tmRNA-SmpB complex associates with stalled 70S ribosomes.</text>
</comment>
<protein>
    <recommendedName>
        <fullName evidence="3">SsrA-binding protein</fullName>
    </recommendedName>
    <alternativeName>
        <fullName evidence="3">Small protein B</fullName>
    </alternativeName>
</protein>
<evidence type="ECO:0000256" key="1">
    <source>
        <dbReference type="ARBA" id="ARBA00022490"/>
    </source>
</evidence>
<name>A0A449A4K2_9BACT</name>
<keyword evidence="2 3" id="KW-0694">RNA-binding</keyword>
<keyword evidence="6" id="KW-1185">Reference proteome</keyword>
<dbReference type="SUPFAM" id="SSF74982">
    <property type="entry name" value="Small protein B (SmpB)"/>
    <property type="match status" value="1"/>
</dbReference>
<dbReference type="Pfam" id="PF01668">
    <property type="entry name" value="SmpB"/>
    <property type="match status" value="1"/>
</dbReference>
<gene>
    <name evidence="3 5" type="primary">smpB</name>
    <name evidence="5" type="ORF">NCTC10166_00107</name>
</gene>
<dbReference type="AlphaFoldDB" id="A0A449A4K2"/>
<evidence type="ECO:0000313" key="5">
    <source>
        <dbReference type="EMBL" id="VEU59152.1"/>
    </source>
</evidence>
<evidence type="ECO:0000313" key="6">
    <source>
        <dbReference type="Proteomes" id="UP000289440"/>
    </source>
</evidence>
<dbReference type="RefSeq" id="WP_129719556.1">
    <property type="nucleotide sequence ID" value="NZ_LR214951.1"/>
</dbReference>
<dbReference type="InterPro" id="IPR023620">
    <property type="entry name" value="SmpB"/>
</dbReference>
<dbReference type="PANTHER" id="PTHR30308">
    <property type="entry name" value="TMRNA-BINDING COMPONENT OF TRANS-TRANSLATION TAGGING COMPLEX"/>
    <property type="match status" value="1"/>
</dbReference>
<sequence length="143" mass="16796">MAFVIAKNKSANFNYEIYEKFECGIVLFGWEVKSLRAKKINLSNSFASFKKHELFLVNAHISLYMSVKGEETRSRKLLMHKNQLLRISLKQKQQGYTLIPLDIYFNNKNKIKLTLALAKGKNKADKRESEKKQQAKKELKQYY</sequence>
<organism evidence="5 6">
    <name type="scientific">Mesomycoplasma neurolyticum</name>
    <dbReference type="NCBI Taxonomy" id="2120"/>
    <lineage>
        <taxon>Bacteria</taxon>
        <taxon>Bacillati</taxon>
        <taxon>Mycoplasmatota</taxon>
        <taxon>Mycoplasmoidales</taxon>
        <taxon>Metamycoplasmataceae</taxon>
        <taxon>Mesomycoplasma</taxon>
    </lineage>
</organism>
<feature type="region of interest" description="Disordered" evidence="4">
    <location>
        <begin position="120"/>
        <end position="143"/>
    </location>
</feature>
<dbReference type="KEGG" id="mnu:NCTC10166_00107"/>
<dbReference type="NCBIfam" id="TIGR00086">
    <property type="entry name" value="smpB"/>
    <property type="match status" value="1"/>
</dbReference>
<dbReference type="HAMAP" id="MF_00023">
    <property type="entry name" value="SmpB"/>
    <property type="match status" value="1"/>
</dbReference>
<keyword evidence="1 3" id="KW-0963">Cytoplasm</keyword>
<dbReference type="Proteomes" id="UP000289440">
    <property type="component" value="Chromosome"/>
</dbReference>
<dbReference type="NCBIfam" id="NF003843">
    <property type="entry name" value="PRK05422.1"/>
    <property type="match status" value="1"/>
</dbReference>
<feature type="compositionally biased region" description="Basic and acidic residues" evidence="4">
    <location>
        <begin position="122"/>
        <end position="143"/>
    </location>
</feature>
<dbReference type="CDD" id="cd09294">
    <property type="entry name" value="SmpB"/>
    <property type="match status" value="1"/>
</dbReference>
<dbReference type="GO" id="GO:0003723">
    <property type="term" value="F:RNA binding"/>
    <property type="evidence" value="ECO:0007669"/>
    <property type="project" value="UniProtKB-UniRule"/>
</dbReference>
<accession>A0A449A4K2</accession>
<reference evidence="5 6" key="1">
    <citation type="submission" date="2019-01" db="EMBL/GenBank/DDBJ databases">
        <authorList>
            <consortium name="Pathogen Informatics"/>
        </authorList>
    </citation>
    <scope>NUCLEOTIDE SEQUENCE [LARGE SCALE GENOMIC DNA]</scope>
    <source>
        <strain evidence="5 6">NCTC10166</strain>
    </source>
</reference>
<evidence type="ECO:0000256" key="4">
    <source>
        <dbReference type="SAM" id="MobiDB-lite"/>
    </source>
</evidence>
<dbReference type="PANTHER" id="PTHR30308:SF2">
    <property type="entry name" value="SSRA-BINDING PROTEIN"/>
    <property type="match status" value="1"/>
</dbReference>
<proteinExistence type="inferred from homology"/>
<dbReference type="GO" id="GO:0070930">
    <property type="term" value="P:trans-translation-dependent protein tagging"/>
    <property type="evidence" value="ECO:0007669"/>
    <property type="project" value="TreeGrafter"/>
</dbReference>
<dbReference type="InterPro" id="IPR020081">
    <property type="entry name" value="SsrA-bd_prot_CS"/>
</dbReference>
<dbReference type="PROSITE" id="PS01317">
    <property type="entry name" value="SSRP"/>
    <property type="match status" value="1"/>
</dbReference>
<comment type="function">
    <text evidence="3">Required for rescue of stalled ribosomes mediated by trans-translation. Binds to transfer-messenger RNA (tmRNA), required for stable association of tmRNA with ribosomes. tmRNA and SmpB together mimic tRNA shape, replacing the anticodon stem-loop with SmpB. tmRNA is encoded by the ssrA gene; the 2 termini fold to resemble tRNA(Ala) and it encodes a 'tag peptide', a short internal open reading frame. During trans-translation Ala-aminoacylated tmRNA acts like a tRNA, entering the A-site of stalled ribosomes, displacing the stalled mRNA. The ribosome then switches to translate the ORF on the tmRNA; the nascent peptide is terminated with the 'tag peptide' encoded by the tmRNA and targeted for degradation. The ribosome is freed to recommence translation, which seems to be the essential function of trans-translation.</text>
</comment>